<dbReference type="Gene3D" id="1.10.287.660">
    <property type="entry name" value="Helix hairpin bin"/>
    <property type="match status" value="1"/>
</dbReference>
<evidence type="ECO:0000313" key="10">
    <source>
        <dbReference type="Proteomes" id="UP000694843"/>
    </source>
</evidence>
<dbReference type="GO" id="GO:0031902">
    <property type="term" value="C:late endosome membrane"/>
    <property type="evidence" value="ECO:0007669"/>
    <property type="project" value="UniProtKB-SubCell"/>
</dbReference>
<dbReference type="AlphaFoldDB" id="A0A8B7P0K8"/>
<keyword evidence="8" id="KW-0175">Coiled coil</keyword>
<name>A0A8B7P0K8_HYAAZ</name>
<accession>A0A8B7P0K8</accession>
<dbReference type="InterPro" id="IPR029012">
    <property type="entry name" value="Helix_hairpin_bin_sf"/>
</dbReference>
<evidence type="ECO:0000259" key="9">
    <source>
        <dbReference type="PROSITE" id="PS51314"/>
    </source>
</evidence>
<dbReference type="OMA" id="QKEVYQR"/>
<organism evidence="10 11">
    <name type="scientific">Hyalella azteca</name>
    <name type="common">Amphipod</name>
    <dbReference type="NCBI Taxonomy" id="294128"/>
    <lineage>
        <taxon>Eukaryota</taxon>
        <taxon>Metazoa</taxon>
        <taxon>Ecdysozoa</taxon>
        <taxon>Arthropoda</taxon>
        <taxon>Crustacea</taxon>
        <taxon>Multicrustacea</taxon>
        <taxon>Malacostraca</taxon>
        <taxon>Eumalacostraca</taxon>
        <taxon>Peracarida</taxon>
        <taxon>Amphipoda</taxon>
        <taxon>Senticaudata</taxon>
        <taxon>Talitrida</taxon>
        <taxon>Talitroidea</taxon>
        <taxon>Hyalellidae</taxon>
        <taxon>Hyalella</taxon>
    </lineage>
</organism>
<feature type="coiled-coil region" evidence="8">
    <location>
        <begin position="17"/>
        <end position="81"/>
    </location>
</feature>
<dbReference type="PANTHER" id="PTHR13678">
    <property type="entry name" value="VACUOLAR PROTEIN SORTING-ASSOCIATED PROTEIN 37"/>
    <property type="match status" value="1"/>
</dbReference>
<dbReference type="PROSITE" id="PS51314">
    <property type="entry name" value="VPS37_C"/>
    <property type="match status" value="1"/>
</dbReference>
<dbReference type="GO" id="GO:0006623">
    <property type="term" value="P:protein targeting to vacuole"/>
    <property type="evidence" value="ECO:0007669"/>
    <property type="project" value="TreeGrafter"/>
</dbReference>
<comment type="subcellular location">
    <subcellularLocation>
        <location evidence="1">Late endosome membrane</location>
        <topology evidence="1">Peripheral membrane protein</topology>
    </subcellularLocation>
</comment>
<gene>
    <name evidence="11" type="primary">LOC108676014</name>
</gene>
<dbReference type="GO" id="GO:0000813">
    <property type="term" value="C:ESCRT I complex"/>
    <property type="evidence" value="ECO:0007669"/>
    <property type="project" value="TreeGrafter"/>
</dbReference>
<dbReference type="InterPro" id="IPR037202">
    <property type="entry name" value="ESCRT_assembly_dom"/>
</dbReference>
<comment type="similarity">
    <text evidence="2">Belongs to the VPS37 family.</text>
</comment>
<dbReference type="GO" id="GO:0006612">
    <property type="term" value="P:protein targeting to membrane"/>
    <property type="evidence" value="ECO:0007669"/>
    <property type="project" value="TreeGrafter"/>
</dbReference>
<comment type="function">
    <text evidence="6">Component of the ESCRT-I complex, a regulator of vesicular trafficking process. Required for the sorting of endocytic ubiquitinated cargos into multivesicular bodies. May be involved in cell growth and differentiation.</text>
</comment>
<evidence type="ECO:0000256" key="1">
    <source>
        <dbReference type="ARBA" id="ARBA00004633"/>
    </source>
</evidence>
<dbReference type="OrthoDB" id="10260857at2759"/>
<evidence type="ECO:0000256" key="2">
    <source>
        <dbReference type="ARBA" id="ARBA00007617"/>
    </source>
</evidence>
<dbReference type="InterPro" id="IPR009851">
    <property type="entry name" value="Mod_r"/>
</dbReference>
<proteinExistence type="inferred from homology"/>
<evidence type="ECO:0000313" key="11">
    <source>
        <dbReference type="RefSeq" id="XP_018019548.2"/>
    </source>
</evidence>
<dbReference type="Pfam" id="PF07200">
    <property type="entry name" value="Mod_r"/>
    <property type="match status" value="2"/>
</dbReference>
<keyword evidence="5 7" id="KW-0653">Protein transport</keyword>
<evidence type="ECO:0000256" key="7">
    <source>
        <dbReference type="PROSITE-ProRule" id="PRU00646"/>
    </source>
</evidence>
<dbReference type="PANTHER" id="PTHR13678:SF2">
    <property type="entry name" value="VACUOLAR PROTEIN SORTING-ASSOCIATED PROTEIN 37A"/>
    <property type="match status" value="1"/>
</dbReference>
<dbReference type="GeneID" id="108676014"/>
<keyword evidence="10" id="KW-1185">Reference proteome</keyword>
<dbReference type="KEGG" id="hazt:108676014"/>
<feature type="domain" description="VPS37 C-terminal" evidence="9">
    <location>
        <begin position="1"/>
        <end position="198"/>
    </location>
</feature>
<dbReference type="Proteomes" id="UP000694843">
    <property type="component" value="Unplaced"/>
</dbReference>
<dbReference type="SUPFAM" id="SSF140111">
    <property type="entry name" value="Endosomal sorting complex assembly domain"/>
    <property type="match status" value="1"/>
</dbReference>
<evidence type="ECO:0000256" key="8">
    <source>
        <dbReference type="SAM" id="Coils"/>
    </source>
</evidence>
<reference evidence="11" key="1">
    <citation type="submission" date="2025-08" db="UniProtKB">
        <authorList>
            <consortium name="RefSeq"/>
        </authorList>
    </citation>
    <scope>IDENTIFICATION</scope>
    <source>
        <tissue evidence="11">Whole organism</tissue>
    </source>
</reference>
<keyword evidence="4" id="KW-0967">Endosome</keyword>
<dbReference type="RefSeq" id="XP_018019548.2">
    <property type="nucleotide sequence ID" value="XM_018164059.2"/>
</dbReference>
<dbReference type="GO" id="GO:0043162">
    <property type="term" value="P:ubiquitin-dependent protein catabolic process via the multivesicular body sorting pathway"/>
    <property type="evidence" value="ECO:0007669"/>
    <property type="project" value="TreeGrafter"/>
</dbReference>
<keyword evidence="3 7" id="KW-0813">Transport</keyword>
<sequence length="198" mass="22193">MENSSANISYISAPIPLEVAQLKLEELEELVECEDVLEEFVVGLPQLAALTDVCDKLALENKELAENNLRLSSSYEAARDQTLQRVEAMAALHQSFEGQVILVTSIARPSGPKLSAHLVLLSKYFCRNCFSMWQENMSIAAAQSEEESEAIAEQFLNKELDVDSFLKTYLNKRIEAHLRKFKGERLGAQLLELQKAGF</sequence>
<evidence type="ECO:0000256" key="3">
    <source>
        <dbReference type="ARBA" id="ARBA00022448"/>
    </source>
</evidence>
<evidence type="ECO:0000256" key="5">
    <source>
        <dbReference type="ARBA" id="ARBA00022927"/>
    </source>
</evidence>
<evidence type="ECO:0000256" key="6">
    <source>
        <dbReference type="ARBA" id="ARBA00025010"/>
    </source>
</evidence>
<protein>
    <submittedName>
        <fullName evidence="11">Vacuolar protein sorting-associated protein 37A</fullName>
    </submittedName>
</protein>
<evidence type="ECO:0000256" key="4">
    <source>
        <dbReference type="ARBA" id="ARBA00022753"/>
    </source>
</evidence>